<dbReference type="EC" id="1.11.1.-" evidence="14"/>
<keyword evidence="3 11" id="KW-0349">Heme</keyword>
<organism evidence="17 18">
    <name type="scientific">Laetiporus sulphureus 93-53</name>
    <dbReference type="NCBI Taxonomy" id="1314785"/>
    <lineage>
        <taxon>Eukaryota</taxon>
        <taxon>Fungi</taxon>
        <taxon>Dikarya</taxon>
        <taxon>Basidiomycota</taxon>
        <taxon>Agaricomycotina</taxon>
        <taxon>Agaricomycetes</taxon>
        <taxon>Polyporales</taxon>
        <taxon>Laetiporus</taxon>
    </lineage>
</organism>
<reference evidence="17 18" key="1">
    <citation type="journal article" date="2016" name="Mol. Biol. Evol.">
        <title>Comparative Genomics of Early-Diverging Mushroom-Forming Fungi Provides Insights into the Origins of Lignocellulose Decay Capabilities.</title>
        <authorList>
            <person name="Nagy L.G."/>
            <person name="Riley R."/>
            <person name="Tritt A."/>
            <person name="Adam C."/>
            <person name="Daum C."/>
            <person name="Floudas D."/>
            <person name="Sun H."/>
            <person name="Yadav J.S."/>
            <person name="Pangilinan J."/>
            <person name="Larsson K.H."/>
            <person name="Matsuura K."/>
            <person name="Barry K."/>
            <person name="Labutti K."/>
            <person name="Kuo R."/>
            <person name="Ohm R.A."/>
            <person name="Bhattacharya S.S."/>
            <person name="Shirouzu T."/>
            <person name="Yoshinaga Y."/>
            <person name="Martin F.M."/>
            <person name="Grigoriev I.V."/>
            <person name="Hibbett D.S."/>
        </authorList>
    </citation>
    <scope>NUCLEOTIDE SEQUENCE [LARGE SCALE GENOMIC DNA]</scope>
    <source>
        <strain evidence="17 18">93-53</strain>
    </source>
</reference>
<keyword evidence="6 14" id="KW-0560">Oxidoreductase</keyword>
<feature type="disulfide bond" evidence="13">
    <location>
        <begin position="59"/>
        <end position="145"/>
    </location>
</feature>
<dbReference type="InterPro" id="IPR002016">
    <property type="entry name" value="Haem_peroxidase"/>
</dbReference>
<gene>
    <name evidence="17" type="ORF">LAESUDRAFT_720067</name>
</gene>
<dbReference type="PANTHER" id="PTHR31356">
    <property type="entry name" value="THYLAKOID LUMENAL 29 KDA PROTEIN, CHLOROPLASTIC-RELATED"/>
    <property type="match status" value="1"/>
</dbReference>
<keyword evidence="2 14" id="KW-0575">Peroxidase</keyword>
<keyword evidence="11 14" id="KW-0106">Calcium</keyword>
<evidence type="ECO:0000256" key="2">
    <source>
        <dbReference type="ARBA" id="ARBA00022559"/>
    </source>
</evidence>
<dbReference type="GO" id="GO:0046872">
    <property type="term" value="F:metal ion binding"/>
    <property type="evidence" value="ECO:0007669"/>
    <property type="project" value="UniProtKB-UniRule"/>
</dbReference>
<feature type="chain" id="PRO_5007748416" description="Peroxidase" evidence="14">
    <location>
        <begin position="26"/>
        <end position="345"/>
    </location>
</feature>
<keyword evidence="7 11" id="KW-0408">Iron</keyword>
<evidence type="ECO:0000313" key="18">
    <source>
        <dbReference type="Proteomes" id="UP000076871"/>
    </source>
</evidence>
<evidence type="ECO:0000256" key="8">
    <source>
        <dbReference type="ARBA" id="ARBA00023157"/>
    </source>
</evidence>
<dbReference type="SUPFAM" id="SSF48113">
    <property type="entry name" value="Heme-dependent peroxidases"/>
    <property type="match status" value="1"/>
</dbReference>
<dbReference type="InterPro" id="IPR024589">
    <property type="entry name" value="Ligninase_C"/>
</dbReference>
<dbReference type="PROSITE" id="PS00435">
    <property type="entry name" value="PEROXIDASE_1"/>
    <property type="match status" value="1"/>
</dbReference>
<keyword evidence="8 13" id="KW-1015">Disulfide bond</keyword>
<evidence type="ECO:0000256" key="5">
    <source>
        <dbReference type="ARBA" id="ARBA00022729"/>
    </source>
</evidence>
<evidence type="ECO:0000256" key="14">
    <source>
        <dbReference type="RuleBase" id="RU363051"/>
    </source>
</evidence>
<dbReference type="GO" id="GO:0004601">
    <property type="term" value="F:peroxidase activity"/>
    <property type="evidence" value="ECO:0007669"/>
    <property type="project" value="UniProtKB-KW"/>
</dbReference>
<dbReference type="PRINTS" id="PR00462">
    <property type="entry name" value="LIGNINASE"/>
</dbReference>
<dbReference type="AlphaFoldDB" id="A0A165HRG0"/>
<dbReference type="PANTHER" id="PTHR31356:SF66">
    <property type="entry name" value="CATALASE-PEROXIDASE"/>
    <property type="match status" value="1"/>
</dbReference>
<evidence type="ECO:0000256" key="10">
    <source>
        <dbReference type="PIRSR" id="PIRSR601621-1"/>
    </source>
</evidence>
<feature type="binding site" evidence="11">
    <location>
        <position position="91"/>
    </location>
    <ligand>
        <name>Ca(2+)</name>
        <dbReference type="ChEBI" id="CHEBI:29108"/>
        <label>1</label>
    </ligand>
</feature>
<dbReference type="PRINTS" id="PR00458">
    <property type="entry name" value="PEROXIDASE"/>
</dbReference>
<proteinExistence type="inferred from homology"/>
<dbReference type="PROSITE" id="PS50873">
    <property type="entry name" value="PEROXIDASE_4"/>
    <property type="match status" value="1"/>
</dbReference>
<feature type="binding site" evidence="11">
    <location>
        <position position="93"/>
    </location>
    <ligand>
        <name>Ca(2+)</name>
        <dbReference type="ChEBI" id="CHEBI:29108"/>
        <label>1</label>
    </ligand>
</feature>
<dbReference type="GO" id="GO:0020037">
    <property type="term" value="F:heme binding"/>
    <property type="evidence" value="ECO:0007669"/>
    <property type="project" value="UniProtKB-UniRule"/>
</dbReference>
<dbReference type="Pfam" id="PF11895">
    <property type="entry name" value="Peroxidase_ext"/>
    <property type="match status" value="1"/>
</dbReference>
<feature type="signal peptide" evidence="14">
    <location>
        <begin position="1"/>
        <end position="25"/>
    </location>
</feature>
<feature type="region of interest" description="Disordered" evidence="15">
    <location>
        <begin position="307"/>
        <end position="328"/>
    </location>
</feature>
<evidence type="ECO:0000256" key="3">
    <source>
        <dbReference type="ARBA" id="ARBA00022617"/>
    </source>
</evidence>
<feature type="binding site" evidence="11">
    <location>
        <position position="218"/>
    </location>
    <ligand>
        <name>Ca(2+)</name>
        <dbReference type="ChEBI" id="CHEBI:29108"/>
        <label>2</label>
    </ligand>
</feature>
<feature type="binding site" evidence="11">
    <location>
        <position position="201"/>
    </location>
    <ligand>
        <name>Ca(2+)</name>
        <dbReference type="ChEBI" id="CHEBI:29108"/>
        <label>2</label>
    </ligand>
</feature>
<evidence type="ECO:0000256" key="4">
    <source>
        <dbReference type="ARBA" id="ARBA00022723"/>
    </source>
</evidence>
<keyword evidence="4 11" id="KW-0479">Metal-binding</keyword>
<keyword evidence="5 14" id="KW-0732">Signal</keyword>
<accession>A0A165HRG0</accession>
<evidence type="ECO:0000313" key="17">
    <source>
        <dbReference type="EMBL" id="KZT12083.1"/>
    </source>
</evidence>
<dbReference type="OrthoDB" id="2113341at2759"/>
<feature type="binding site" evidence="11">
    <location>
        <position position="95"/>
    </location>
    <ligand>
        <name>Ca(2+)</name>
        <dbReference type="ChEBI" id="CHEBI:29108"/>
        <label>1</label>
    </ligand>
</feature>
<dbReference type="EMBL" id="KV427606">
    <property type="protein sequence ID" value="KZT12083.1"/>
    <property type="molecule type" value="Genomic_DNA"/>
</dbReference>
<dbReference type="InterPro" id="IPR001621">
    <property type="entry name" value="Ligninase"/>
</dbReference>
<evidence type="ECO:0000256" key="6">
    <source>
        <dbReference type="ARBA" id="ARBA00023002"/>
    </source>
</evidence>
<feature type="disulfide bond" evidence="13">
    <location>
        <begin position="39"/>
        <end position="307"/>
    </location>
</feature>
<sequence>MTLFMLYVYLAGLLLLTHLYDCSVASTIHTEHSTAAPSCKRWFEILDDLQYNVFGGGKCGDPARKALRLTFHDGIGRSAALKASGRFPGGGADGSIIKFADVELEDPANTGLEDIVYVLRSLADDHGVSYGDIIQFAGAVALSNCPGSPRLAFYAGRAEAIAPSPPKLAPFPTDSAETILSRMADAGFTAEDTVALMAAHSVAVQKIIDPSAVGAPLDSTPEAFDSQFYLETLLRGTSYPGKGRSAAEAKSPVKHVFRLASDAALARHKSTACYWEAFVGDQERMRGSFRKAMEKLANQGHSNLADCSSVIPAPKPWNRPPKLPRGKNVSDIEQTCTAVQFPPLA</sequence>
<dbReference type="Proteomes" id="UP000076871">
    <property type="component" value="Unassembled WGS sequence"/>
</dbReference>
<evidence type="ECO:0000256" key="11">
    <source>
        <dbReference type="PIRSR" id="PIRSR601621-2"/>
    </source>
</evidence>
<dbReference type="Gene3D" id="1.10.420.10">
    <property type="entry name" value="Peroxidase, domain 2"/>
    <property type="match status" value="1"/>
</dbReference>
<feature type="binding site" evidence="11">
    <location>
        <position position="225"/>
    </location>
    <ligand>
        <name>Ca(2+)</name>
        <dbReference type="ChEBI" id="CHEBI:29108"/>
        <label>2</label>
    </ligand>
</feature>
<dbReference type="InterPro" id="IPR044831">
    <property type="entry name" value="Ccp1-like"/>
</dbReference>
<dbReference type="STRING" id="1314785.A0A165HRG0"/>
<evidence type="ECO:0000256" key="12">
    <source>
        <dbReference type="PIRSR" id="PIRSR601621-3"/>
    </source>
</evidence>
<feature type="binding site" evidence="11">
    <location>
        <position position="73"/>
    </location>
    <ligand>
        <name>Ca(2+)</name>
        <dbReference type="ChEBI" id="CHEBI:29108"/>
        <label>1</label>
    </ligand>
</feature>
<comment type="cofactor">
    <cofactor evidence="11 14">
        <name>Ca(2+)</name>
        <dbReference type="ChEBI" id="CHEBI:29108"/>
    </cofactor>
    <text evidence="11 14">Binds 2 calcium ions per subunit.</text>
</comment>
<name>A0A165HRG0_9APHY</name>
<dbReference type="GO" id="GO:0034599">
    <property type="term" value="P:cellular response to oxidative stress"/>
    <property type="evidence" value="ECO:0007669"/>
    <property type="project" value="InterPro"/>
</dbReference>
<protein>
    <recommendedName>
        <fullName evidence="14">Peroxidase</fullName>
        <ecNumber evidence="14">1.11.1.-</ecNumber>
    </recommendedName>
</protein>
<dbReference type="InterPro" id="IPR019793">
    <property type="entry name" value="Peroxidases_heam-ligand_BS"/>
</dbReference>
<dbReference type="GO" id="GO:0042744">
    <property type="term" value="P:hydrogen peroxide catabolic process"/>
    <property type="evidence" value="ECO:0007669"/>
    <property type="project" value="TreeGrafter"/>
</dbReference>
<feature type="domain" description="Plant heme peroxidase family profile" evidence="16">
    <location>
        <begin position="67"/>
        <end position="340"/>
    </location>
</feature>
<comment type="similarity">
    <text evidence="1 14">Belongs to the peroxidase family. Ligninase subfamily.</text>
</comment>
<dbReference type="GO" id="GO:0000302">
    <property type="term" value="P:response to reactive oxygen species"/>
    <property type="evidence" value="ECO:0007669"/>
    <property type="project" value="TreeGrafter"/>
</dbReference>
<dbReference type="InterPro" id="IPR010255">
    <property type="entry name" value="Haem_peroxidase_sf"/>
</dbReference>
<evidence type="ECO:0000256" key="9">
    <source>
        <dbReference type="ARBA" id="ARBA00023180"/>
    </source>
</evidence>
<feature type="active site" description="Proton acceptor" evidence="10">
    <location>
        <position position="72"/>
    </location>
</feature>
<feature type="site" description="Transition state stabilizer" evidence="12">
    <location>
        <position position="68"/>
    </location>
</feature>
<feature type="binding site" evidence="11">
    <location>
        <position position="220"/>
    </location>
    <ligand>
        <name>Ca(2+)</name>
        <dbReference type="ChEBI" id="CHEBI:29108"/>
        <label>2</label>
    </ligand>
</feature>
<evidence type="ECO:0000256" key="15">
    <source>
        <dbReference type="SAM" id="MobiDB-lite"/>
    </source>
</evidence>
<evidence type="ECO:0000256" key="1">
    <source>
        <dbReference type="ARBA" id="ARBA00006089"/>
    </source>
</evidence>
<comment type="cofactor">
    <cofactor evidence="11">
        <name>heme b</name>
        <dbReference type="ChEBI" id="CHEBI:60344"/>
    </cofactor>
    <text evidence="11">Binds 1 heme b (iron(II)-protoporphyrin IX) group per subunit.</text>
</comment>
<keyword evidence="9" id="KW-0325">Glycoprotein</keyword>
<dbReference type="InParanoid" id="A0A165HRG0"/>
<dbReference type="Gene3D" id="1.10.520.10">
    <property type="match status" value="1"/>
</dbReference>
<keyword evidence="18" id="KW-1185">Reference proteome</keyword>
<dbReference type="RefSeq" id="XP_040769731.1">
    <property type="nucleotide sequence ID" value="XM_040907747.1"/>
</dbReference>
<feature type="binding site" description="axial binding residue" evidence="11">
    <location>
        <position position="200"/>
    </location>
    <ligand>
        <name>heme b</name>
        <dbReference type="ChEBI" id="CHEBI:60344"/>
    </ligand>
    <ligandPart>
        <name>Fe</name>
        <dbReference type="ChEBI" id="CHEBI:18248"/>
    </ligandPart>
</feature>
<feature type="compositionally biased region" description="Pro residues" evidence="15">
    <location>
        <begin position="313"/>
        <end position="323"/>
    </location>
</feature>
<feature type="disulfide bond" evidence="13">
    <location>
        <begin position="273"/>
        <end position="336"/>
    </location>
</feature>
<dbReference type="Pfam" id="PF00141">
    <property type="entry name" value="peroxidase"/>
    <property type="match status" value="1"/>
</dbReference>
<evidence type="ECO:0000259" key="16">
    <source>
        <dbReference type="PROSITE" id="PS50873"/>
    </source>
</evidence>
<evidence type="ECO:0000256" key="13">
    <source>
        <dbReference type="PIRSR" id="PIRSR601621-4"/>
    </source>
</evidence>
<dbReference type="GeneID" id="63824776"/>
<evidence type="ECO:0000256" key="7">
    <source>
        <dbReference type="ARBA" id="ARBA00023004"/>
    </source>
</evidence>